<dbReference type="CDD" id="cd04496">
    <property type="entry name" value="SSB_OBF"/>
    <property type="match status" value="1"/>
</dbReference>
<evidence type="ECO:0000313" key="3">
    <source>
        <dbReference type="EMBL" id="KAL0489019.1"/>
    </source>
</evidence>
<dbReference type="InterPro" id="IPR011344">
    <property type="entry name" value="ssDNA-bd"/>
</dbReference>
<dbReference type="SUPFAM" id="SSF50249">
    <property type="entry name" value="Nucleic acid-binding proteins"/>
    <property type="match status" value="1"/>
</dbReference>
<dbReference type="InterPro" id="IPR000424">
    <property type="entry name" value="Primosome_PriB/ssb"/>
</dbReference>
<keyword evidence="1 2" id="KW-0238">DNA-binding</keyword>
<keyword evidence="4" id="KW-1185">Reference proteome</keyword>
<dbReference type="Proteomes" id="UP001431209">
    <property type="component" value="Unassembled WGS sequence"/>
</dbReference>
<proteinExistence type="predicted"/>
<evidence type="ECO:0000313" key="4">
    <source>
        <dbReference type="Proteomes" id="UP001431209"/>
    </source>
</evidence>
<organism evidence="3 4">
    <name type="scientific">Acrasis kona</name>
    <dbReference type="NCBI Taxonomy" id="1008807"/>
    <lineage>
        <taxon>Eukaryota</taxon>
        <taxon>Discoba</taxon>
        <taxon>Heterolobosea</taxon>
        <taxon>Tetramitia</taxon>
        <taxon>Eutetramitia</taxon>
        <taxon>Acrasidae</taxon>
        <taxon>Acrasis</taxon>
    </lineage>
</organism>
<accession>A0AAW2ZI57</accession>
<dbReference type="AlphaFoldDB" id="A0AAW2ZI57"/>
<evidence type="ECO:0000256" key="2">
    <source>
        <dbReference type="PROSITE-ProRule" id="PRU00252"/>
    </source>
</evidence>
<dbReference type="GO" id="GO:0003697">
    <property type="term" value="F:single-stranded DNA binding"/>
    <property type="evidence" value="ECO:0007669"/>
    <property type="project" value="InterPro"/>
</dbReference>
<gene>
    <name evidence="3" type="ORF">AKO1_009064</name>
</gene>
<comment type="caution">
    <text evidence="3">The sequence shown here is derived from an EMBL/GenBank/DDBJ whole genome shotgun (WGS) entry which is preliminary data.</text>
</comment>
<dbReference type="InterPro" id="IPR012340">
    <property type="entry name" value="NA-bd_OB-fold"/>
</dbReference>
<dbReference type="PANTHER" id="PTHR10302">
    <property type="entry name" value="SINGLE-STRANDED DNA-BINDING PROTEIN"/>
    <property type="match status" value="1"/>
</dbReference>
<evidence type="ECO:0000256" key="1">
    <source>
        <dbReference type="ARBA" id="ARBA00023125"/>
    </source>
</evidence>
<protein>
    <submittedName>
        <fullName evidence="3">Single-stranded DNA-binding protein</fullName>
    </submittedName>
</protein>
<dbReference type="GO" id="GO:0006260">
    <property type="term" value="P:DNA replication"/>
    <property type="evidence" value="ECO:0007669"/>
    <property type="project" value="InterPro"/>
</dbReference>
<dbReference type="EMBL" id="JAOPGA020001506">
    <property type="protein sequence ID" value="KAL0489019.1"/>
    <property type="molecule type" value="Genomic_DNA"/>
</dbReference>
<name>A0AAW2ZI57_9EUKA</name>
<dbReference type="PROSITE" id="PS50935">
    <property type="entry name" value="SSB"/>
    <property type="match status" value="1"/>
</dbReference>
<dbReference type="PANTHER" id="PTHR10302:SF0">
    <property type="entry name" value="SINGLE-STRANDED DNA-BINDING PROTEIN, MITOCHONDRIAL"/>
    <property type="match status" value="1"/>
</dbReference>
<sequence>MLARCIQGSKSLRILSKPILSSTINVSAIKTSTINRCFSKTILKQNEVEEETENREEEEDKSSPNLRNTVNKITLCGRITRSPTVLNDKVVFSVTTQFGKDKPEIHDCIWFGTEKANSFKDLLKKDQLVFVEGRLKTSAYIDKNGLPHKRTSVVIRKFADVVVLADK</sequence>
<dbReference type="Gene3D" id="2.40.50.140">
    <property type="entry name" value="Nucleic acid-binding proteins"/>
    <property type="match status" value="1"/>
</dbReference>
<dbReference type="GO" id="GO:0009295">
    <property type="term" value="C:nucleoid"/>
    <property type="evidence" value="ECO:0007669"/>
    <property type="project" value="TreeGrafter"/>
</dbReference>
<dbReference type="Pfam" id="PF00436">
    <property type="entry name" value="SSB"/>
    <property type="match status" value="1"/>
</dbReference>
<reference evidence="3 4" key="1">
    <citation type="submission" date="2024-03" db="EMBL/GenBank/DDBJ databases">
        <title>The Acrasis kona genome and developmental transcriptomes reveal deep origins of eukaryotic multicellular pathways.</title>
        <authorList>
            <person name="Sheikh S."/>
            <person name="Fu C.-J."/>
            <person name="Brown M.W."/>
            <person name="Baldauf S.L."/>
        </authorList>
    </citation>
    <scope>NUCLEOTIDE SEQUENCE [LARGE SCALE GENOMIC DNA]</scope>
    <source>
        <strain evidence="3 4">ATCC MYA-3509</strain>
    </source>
</reference>